<protein>
    <recommendedName>
        <fullName evidence="3">DUF1311 domain-containing protein</fullName>
    </recommendedName>
</protein>
<dbReference type="Proteomes" id="UP000256244">
    <property type="component" value="Chromosome"/>
</dbReference>
<gene>
    <name evidence="1" type="ORF">DS732_12205</name>
</gene>
<dbReference type="RefSeq" id="WP_001774840.1">
    <property type="nucleotide sequence ID" value="NZ_BLDV01000020.1"/>
</dbReference>
<dbReference type="InterPro" id="IPR052755">
    <property type="entry name" value="Lysozyme_Inhibitor_LprI"/>
</dbReference>
<evidence type="ECO:0008006" key="3">
    <source>
        <dbReference type="Google" id="ProtNLM"/>
    </source>
</evidence>
<dbReference type="PANTHER" id="PTHR37549">
    <property type="entry name" value="LIPOPROTEIN LPRI"/>
    <property type="match status" value="1"/>
</dbReference>
<accession>A0A236M9S7</accession>
<dbReference type="EMBL" id="CP031546">
    <property type="protein sequence ID" value="AXO07061.1"/>
    <property type="molecule type" value="Genomic_DNA"/>
</dbReference>
<dbReference type="GO" id="GO:0005576">
    <property type="term" value="C:extracellular region"/>
    <property type="evidence" value="ECO:0007669"/>
    <property type="project" value="TreeGrafter"/>
</dbReference>
<evidence type="ECO:0000313" key="2">
    <source>
        <dbReference type="Proteomes" id="UP000256244"/>
    </source>
</evidence>
<proteinExistence type="predicted"/>
<reference evidence="1 2" key="1">
    <citation type="submission" date="2018-08" db="EMBL/GenBank/DDBJ databases">
        <title>Complete genome sequencing and genomic characterization of five Escherichia coli strains co-producing MCR-1 and ESBLs from different origins in China.</title>
        <authorList>
            <person name="Bai L."/>
        </authorList>
    </citation>
    <scope>NUCLEOTIDE SEQUENCE [LARGE SCALE GENOMIC DNA]</scope>
    <source>
        <strain evidence="2">cq9</strain>
    </source>
</reference>
<accession>A0A346GIG5</accession>
<sequence length="248" mass="28346">MSKLKLFVVFTFLLQIGTANAVSFDCSKAKSYSEKLICNNSELSELDDKLNSLYQKVKLESTDKKAFRKIVSDLWNEREKCKTESCVRQWYSNAFREYSSLNEINENIINESENYAEWYIDGALIILPPLEGVSKNRFLMYGDDGTIAIFIASKSKGNGFCDNSVQIDGPLEYPPILINGEYYKTYKSCLYGNGFIVPKTEIGKAVLKELVMKMKPIKISFGDGDEFNYPPSNVKRMLERVEKMKQAK</sequence>
<name>A0A236M9S7_ECOLX</name>
<dbReference type="AlphaFoldDB" id="A0A236M9S7"/>
<dbReference type="PANTHER" id="PTHR37549:SF1">
    <property type="entry name" value="LIPOPROTEIN LPRI"/>
    <property type="match status" value="1"/>
</dbReference>
<evidence type="ECO:0000313" key="1">
    <source>
        <dbReference type="EMBL" id="AXO07061.1"/>
    </source>
</evidence>
<organism evidence="1 2">
    <name type="scientific">Escherichia coli</name>
    <dbReference type="NCBI Taxonomy" id="562"/>
    <lineage>
        <taxon>Bacteria</taxon>
        <taxon>Pseudomonadati</taxon>
        <taxon>Pseudomonadota</taxon>
        <taxon>Gammaproteobacteria</taxon>
        <taxon>Enterobacterales</taxon>
        <taxon>Enterobacteriaceae</taxon>
        <taxon>Escherichia</taxon>
    </lineage>
</organism>